<evidence type="ECO:0000313" key="2">
    <source>
        <dbReference type="EMBL" id="KFF10074.1"/>
    </source>
</evidence>
<dbReference type="RefSeq" id="WP_035627142.1">
    <property type="nucleotide sequence ID" value="NZ_JBEWQG010000012.1"/>
</dbReference>
<comment type="caution">
    <text evidence="2">The sequence shown here is derived from an EMBL/GenBank/DDBJ whole genome shotgun (WGS) entry which is preliminary data.</text>
</comment>
<keyword evidence="1" id="KW-1133">Transmembrane helix</keyword>
<gene>
    <name evidence="3" type="ORF">B0A62_13665</name>
    <name evidence="2" type="ORF">IW20_21625</name>
</gene>
<keyword evidence="1" id="KW-0472">Membrane</keyword>
<dbReference type="EMBL" id="MUGY01000015">
    <property type="protein sequence ID" value="OXA93289.1"/>
    <property type="molecule type" value="Genomic_DNA"/>
</dbReference>
<evidence type="ECO:0000313" key="3">
    <source>
        <dbReference type="EMBL" id="OXA93289.1"/>
    </source>
</evidence>
<dbReference type="Proteomes" id="UP000028712">
    <property type="component" value="Unassembled WGS sequence"/>
</dbReference>
<feature type="transmembrane region" description="Helical" evidence="1">
    <location>
        <begin position="7"/>
        <end position="28"/>
    </location>
</feature>
<dbReference type="STRING" id="991.IW20_21625"/>
<dbReference type="EMBL" id="JPRM01000042">
    <property type="protein sequence ID" value="KFF10074.1"/>
    <property type="molecule type" value="Genomic_DNA"/>
</dbReference>
<dbReference type="eggNOG" id="ENOG502ZDK3">
    <property type="taxonomic scope" value="Bacteria"/>
</dbReference>
<keyword evidence="1" id="KW-0812">Transmembrane</keyword>
<dbReference type="Proteomes" id="UP000198424">
    <property type="component" value="Unassembled WGS sequence"/>
</dbReference>
<keyword evidence="5" id="KW-1185">Reference proteome</keyword>
<proteinExistence type="predicted"/>
<reference evidence="2 4" key="1">
    <citation type="submission" date="2014-07" db="EMBL/GenBank/DDBJ databases">
        <title>Genome of Flavobacterium hydatis DSM 2063.</title>
        <authorList>
            <person name="Pipes S.E."/>
            <person name="Stropko S.J."/>
            <person name="Newman J.D."/>
        </authorList>
    </citation>
    <scope>NUCLEOTIDE SEQUENCE [LARGE SCALE GENOMIC DNA]</scope>
    <source>
        <strain evidence="2 4">DSM 2063</strain>
    </source>
</reference>
<reference evidence="3 5" key="2">
    <citation type="submission" date="2016-11" db="EMBL/GenBank/DDBJ databases">
        <title>Whole genomes of Flavobacteriaceae.</title>
        <authorList>
            <person name="Stine C."/>
            <person name="Li C."/>
            <person name="Tadesse D."/>
        </authorList>
    </citation>
    <scope>NUCLEOTIDE SEQUENCE [LARGE SCALE GENOMIC DNA]</scope>
    <source>
        <strain evidence="3 5">ATCC 29551</strain>
    </source>
</reference>
<evidence type="ECO:0000313" key="4">
    <source>
        <dbReference type="Proteomes" id="UP000028712"/>
    </source>
</evidence>
<accession>A0A086A060</accession>
<organism evidence="2 4">
    <name type="scientific">Flavobacterium hydatis</name>
    <name type="common">Cytophaga aquatilis</name>
    <dbReference type="NCBI Taxonomy" id="991"/>
    <lineage>
        <taxon>Bacteria</taxon>
        <taxon>Pseudomonadati</taxon>
        <taxon>Bacteroidota</taxon>
        <taxon>Flavobacteriia</taxon>
        <taxon>Flavobacteriales</taxon>
        <taxon>Flavobacteriaceae</taxon>
        <taxon>Flavobacterium</taxon>
    </lineage>
</organism>
<dbReference type="AlphaFoldDB" id="A0A086A060"/>
<name>A0A086A060_FLAHY</name>
<evidence type="ECO:0000313" key="5">
    <source>
        <dbReference type="Proteomes" id="UP000198424"/>
    </source>
</evidence>
<evidence type="ECO:0000256" key="1">
    <source>
        <dbReference type="SAM" id="Phobius"/>
    </source>
</evidence>
<feature type="transmembrane region" description="Helical" evidence="1">
    <location>
        <begin position="179"/>
        <end position="197"/>
    </location>
</feature>
<protein>
    <submittedName>
        <fullName evidence="2">Uncharacterized protein</fullName>
    </submittedName>
</protein>
<dbReference type="OrthoDB" id="1272476at2"/>
<sequence length="203" mass="24001">MQKRNSKIYYSAGLISIILLPILCILYLKKNDAFTSYNSIKLKTWNRENYKEEIIPIINSKTFTVVNLTGNSNSDKAKLNAAEKRIKELIATKDSINGIRFHFEDKSEYWSFIKVLEILETQNAKFYVPYNNDIWFAYSSGEKKKTIFPVCGDFRRIIPIDEMKFKIEWQEIIEITKKFYLPIIAYGLMLFFTFKQIRNTIKN</sequence>